<sequence>MREFAAIAWICCLATSLFGDGGTVRAVEEVDGLRLTMMTSPEPPRAGVVDISLLLQDGASGKAILDRELVVRVWPEGDARRGDLVAATHAAATNKLLYSALVEIPRAGDWNIAAVADTKAGTIEATTSIEIQPPLPAWTELWGWIALPLVPIALFLHHVTSRGRDKRTTPSKKADP</sequence>
<gene>
    <name evidence="1" type="ORF">Pan216_47560</name>
</gene>
<organism evidence="1 2">
    <name type="scientific">Kolteria novifilia</name>
    <dbReference type="NCBI Taxonomy" id="2527975"/>
    <lineage>
        <taxon>Bacteria</taxon>
        <taxon>Pseudomonadati</taxon>
        <taxon>Planctomycetota</taxon>
        <taxon>Planctomycetia</taxon>
        <taxon>Kolteriales</taxon>
        <taxon>Kolteriaceae</taxon>
        <taxon>Kolteria</taxon>
    </lineage>
</organism>
<dbReference type="AlphaFoldDB" id="A0A518BA66"/>
<proteinExistence type="predicted"/>
<evidence type="ECO:0000313" key="2">
    <source>
        <dbReference type="Proteomes" id="UP000317093"/>
    </source>
</evidence>
<dbReference type="KEGG" id="knv:Pan216_47560"/>
<dbReference type="RefSeq" id="WP_145261674.1">
    <property type="nucleotide sequence ID" value="NZ_CP036279.1"/>
</dbReference>
<evidence type="ECO:0000313" key="1">
    <source>
        <dbReference type="EMBL" id="QDU63875.1"/>
    </source>
</evidence>
<protein>
    <recommendedName>
        <fullName evidence="3">YtkA-like domain-containing protein</fullName>
    </recommendedName>
</protein>
<name>A0A518BA66_9BACT</name>
<accession>A0A518BA66</accession>
<dbReference type="EMBL" id="CP036279">
    <property type="protein sequence ID" value="QDU63875.1"/>
    <property type="molecule type" value="Genomic_DNA"/>
</dbReference>
<reference evidence="1 2" key="1">
    <citation type="submission" date="2019-02" db="EMBL/GenBank/DDBJ databases">
        <title>Deep-cultivation of Planctomycetes and their phenomic and genomic characterization uncovers novel biology.</title>
        <authorList>
            <person name="Wiegand S."/>
            <person name="Jogler M."/>
            <person name="Boedeker C."/>
            <person name="Pinto D."/>
            <person name="Vollmers J."/>
            <person name="Rivas-Marin E."/>
            <person name="Kohn T."/>
            <person name="Peeters S.H."/>
            <person name="Heuer A."/>
            <person name="Rast P."/>
            <person name="Oberbeckmann S."/>
            <person name="Bunk B."/>
            <person name="Jeske O."/>
            <person name="Meyerdierks A."/>
            <person name="Storesund J.E."/>
            <person name="Kallscheuer N."/>
            <person name="Luecker S."/>
            <person name="Lage O.M."/>
            <person name="Pohl T."/>
            <person name="Merkel B.J."/>
            <person name="Hornburger P."/>
            <person name="Mueller R.-W."/>
            <person name="Bruemmer F."/>
            <person name="Labrenz M."/>
            <person name="Spormann A.M."/>
            <person name="Op den Camp H."/>
            <person name="Overmann J."/>
            <person name="Amann R."/>
            <person name="Jetten M.S.M."/>
            <person name="Mascher T."/>
            <person name="Medema M.H."/>
            <person name="Devos D.P."/>
            <person name="Kaster A.-K."/>
            <person name="Ovreas L."/>
            <person name="Rohde M."/>
            <person name="Galperin M.Y."/>
            <person name="Jogler C."/>
        </authorList>
    </citation>
    <scope>NUCLEOTIDE SEQUENCE [LARGE SCALE GENOMIC DNA]</scope>
    <source>
        <strain evidence="1 2">Pan216</strain>
    </source>
</reference>
<dbReference type="Proteomes" id="UP000317093">
    <property type="component" value="Chromosome"/>
</dbReference>
<keyword evidence="2" id="KW-1185">Reference proteome</keyword>
<evidence type="ECO:0008006" key="3">
    <source>
        <dbReference type="Google" id="ProtNLM"/>
    </source>
</evidence>
<dbReference type="OrthoDB" id="284374at2"/>